<accession>A0A6C0R9S5</accession>
<name>A0A6C0R9S5_9BACT</name>
<evidence type="ECO:0000313" key="2">
    <source>
        <dbReference type="Proteomes" id="UP000474630"/>
    </source>
</evidence>
<dbReference type="Proteomes" id="UP000474630">
    <property type="component" value="Chromosome"/>
</dbReference>
<keyword evidence="2" id="KW-1185">Reference proteome</keyword>
<dbReference type="InterPro" id="IPR003772">
    <property type="entry name" value="YceD"/>
</dbReference>
<reference evidence="1 2" key="1">
    <citation type="submission" date="2020-02" db="EMBL/GenBank/DDBJ databases">
        <title>Genome sequencing for Draconibacterium sp. strain M1.</title>
        <authorList>
            <person name="Park S.-J."/>
        </authorList>
    </citation>
    <scope>NUCLEOTIDE SEQUENCE [LARGE SCALE GENOMIC DNA]</scope>
    <source>
        <strain evidence="1 2">M1</strain>
    </source>
</reference>
<gene>
    <name evidence="1" type="ORF">G0Q07_02655</name>
</gene>
<sequence length="187" mass="21892">MHPLFGIVSLKSKYNIEFKGLNEGLHDYQFEVNDKFFEHFDESLVDKGKVNVKVELEKRSAFLKLSFALEGWLELVCDRCLDNYPQDVSLETELFVKFGEEDEFDEGENVIWILPEEHAISLAQIMYEYVTLSIPLRHVHPDENGENSCNQEMIDRLNNITQHEADENEEEEIDPRWAALKNLKNNN</sequence>
<proteinExistence type="predicted"/>
<organism evidence="1 2">
    <name type="scientific">Draconibacterium halophilum</name>
    <dbReference type="NCBI Taxonomy" id="2706887"/>
    <lineage>
        <taxon>Bacteria</taxon>
        <taxon>Pseudomonadati</taxon>
        <taxon>Bacteroidota</taxon>
        <taxon>Bacteroidia</taxon>
        <taxon>Marinilabiliales</taxon>
        <taxon>Prolixibacteraceae</taxon>
        <taxon>Draconibacterium</taxon>
    </lineage>
</organism>
<dbReference type="KEGG" id="drc:G0Q07_02655"/>
<protein>
    <submittedName>
        <fullName evidence="1">DUF177 domain-containing protein</fullName>
    </submittedName>
</protein>
<evidence type="ECO:0000313" key="1">
    <source>
        <dbReference type="EMBL" id="QIA06696.1"/>
    </source>
</evidence>
<dbReference type="EMBL" id="CP048409">
    <property type="protein sequence ID" value="QIA06696.1"/>
    <property type="molecule type" value="Genomic_DNA"/>
</dbReference>
<dbReference type="AlphaFoldDB" id="A0A6C0R9S5"/>
<dbReference type="RefSeq" id="WP_163344626.1">
    <property type="nucleotide sequence ID" value="NZ_CP048409.1"/>
</dbReference>
<dbReference type="Pfam" id="PF02620">
    <property type="entry name" value="YceD"/>
    <property type="match status" value="1"/>
</dbReference>